<dbReference type="EMBL" id="JAYMYQ010000001">
    <property type="protein sequence ID" value="KAK7359618.1"/>
    <property type="molecule type" value="Genomic_DNA"/>
</dbReference>
<protein>
    <submittedName>
        <fullName evidence="1">Uncharacterized protein</fullName>
    </submittedName>
</protein>
<organism evidence="1 2">
    <name type="scientific">Canavalia gladiata</name>
    <name type="common">Sword bean</name>
    <name type="synonym">Dolichos gladiatus</name>
    <dbReference type="NCBI Taxonomy" id="3824"/>
    <lineage>
        <taxon>Eukaryota</taxon>
        <taxon>Viridiplantae</taxon>
        <taxon>Streptophyta</taxon>
        <taxon>Embryophyta</taxon>
        <taxon>Tracheophyta</taxon>
        <taxon>Spermatophyta</taxon>
        <taxon>Magnoliopsida</taxon>
        <taxon>eudicotyledons</taxon>
        <taxon>Gunneridae</taxon>
        <taxon>Pentapetalae</taxon>
        <taxon>rosids</taxon>
        <taxon>fabids</taxon>
        <taxon>Fabales</taxon>
        <taxon>Fabaceae</taxon>
        <taxon>Papilionoideae</taxon>
        <taxon>50 kb inversion clade</taxon>
        <taxon>NPAAA clade</taxon>
        <taxon>indigoferoid/millettioid clade</taxon>
        <taxon>Phaseoleae</taxon>
        <taxon>Canavalia</taxon>
    </lineage>
</organism>
<evidence type="ECO:0000313" key="1">
    <source>
        <dbReference type="EMBL" id="KAK7359618.1"/>
    </source>
</evidence>
<keyword evidence="2" id="KW-1185">Reference proteome</keyword>
<dbReference type="AlphaFoldDB" id="A0AAN9MXY0"/>
<reference evidence="1 2" key="1">
    <citation type="submission" date="2024-01" db="EMBL/GenBank/DDBJ databases">
        <title>The genomes of 5 underutilized Papilionoideae crops provide insights into root nodulation and disease resistanc.</title>
        <authorList>
            <person name="Jiang F."/>
        </authorList>
    </citation>
    <scope>NUCLEOTIDE SEQUENCE [LARGE SCALE GENOMIC DNA]</scope>
    <source>
        <strain evidence="1">LVBAO_FW01</strain>
        <tissue evidence="1">Leaves</tissue>
    </source>
</reference>
<name>A0AAN9MXY0_CANGL</name>
<evidence type="ECO:0000313" key="2">
    <source>
        <dbReference type="Proteomes" id="UP001367508"/>
    </source>
</evidence>
<sequence length="108" mass="12074">MSQPPHSLLILHSGPFVPSAILNHQSSGSWTNPKNDPTVKSSMQFDDNIIVCEMICVLHYTVELLYGLMCVLTDHEEGSMNMTSNVKSKMIFFKDAEVILITMVPGYQ</sequence>
<gene>
    <name evidence="1" type="ORF">VNO77_01580</name>
</gene>
<dbReference type="Proteomes" id="UP001367508">
    <property type="component" value="Unassembled WGS sequence"/>
</dbReference>
<comment type="caution">
    <text evidence="1">The sequence shown here is derived from an EMBL/GenBank/DDBJ whole genome shotgun (WGS) entry which is preliminary data.</text>
</comment>
<proteinExistence type="predicted"/>
<accession>A0AAN9MXY0</accession>